<dbReference type="InterPro" id="IPR007553">
    <property type="entry name" value="2-thiour_desulf"/>
</dbReference>
<accession>A0A7V0T5E8</accession>
<dbReference type="Pfam" id="PF08349">
    <property type="entry name" value="DUF1722"/>
    <property type="match status" value="1"/>
</dbReference>
<dbReference type="Pfam" id="PF04463">
    <property type="entry name" value="2-thiour_desulf"/>
    <property type="match status" value="1"/>
</dbReference>
<dbReference type="PANTHER" id="PTHR30087:SF0">
    <property type="entry name" value="INNER MEMBRANE PROTEIN"/>
    <property type="match status" value="1"/>
</dbReference>
<dbReference type="PANTHER" id="PTHR30087">
    <property type="entry name" value="INNER MEMBRANE PROTEIN"/>
    <property type="match status" value="1"/>
</dbReference>
<proteinExistence type="predicted"/>
<name>A0A7V0T5E8_UNCW3</name>
<dbReference type="InterPro" id="IPR013560">
    <property type="entry name" value="DUF1722"/>
</dbReference>
<sequence>MMTGFPTPKVVFSRCLGFENCRYNGQGVASEAVEQWRASHRTRNRRFFDCVTPCPETDIGLGIPRDPIRIVRSGEALRLVQPATGRDVSEEMRGYARDFLDNLETPSPLPPPQGGGNEREGVILCPVDGFVLKSRSPSCGLLDVKLFKDESGQALPRRIAGFFGGAVLERFPAAAVEDEGRLTNFTIREHFLTRVYVSARWRELAARPTMAGLVRFQAENKLLLMGYNQTKMRELGRIVANPEKRPVAELFAAYGAKLPEAFARPPRYTSAINVLMHGLGYFKDRVKAGEKRFFLETLESYRAGRVPLSVPQSIIRAWVARFGEEYLASQTFFSPYPEELQFISDSGKGRKTD</sequence>
<dbReference type="EMBL" id="DSBX01000124">
    <property type="protein sequence ID" value="HDQ99266.1"/>
    <property type="molecule type" value="Genomic_DNA"/>
</dbReference>
<evidence type="ECO:0000313" key="2">
    <source>
        <dbReference type="EMBL" id="HDQ99266.1"/>
    </source>
</evidence>
<organism evidence="2">
    <name type="scientific">candidate division WOR-3 bacterium</name>
    <dbReference type="NCBI Taxonomy" id="2052148"/>
    <lineage>
        <taxon>Bacteria</taxon>
        <taxon>Bacteria division WOR-3</taxon>
    </lineage>
</organism>
<comment type="caution">
    <text evidence="2">The sequence shown here is derived from an EMBL/GenBank/DDBJ whole genome shotgun (WGS) entry which is preliminary data.</text>
</comment>
<evidence type="ECO:0000259" key="1">
    <source>
        <dbReference type="Pfam" id="PF08349"/>
    </source>
</evidence>
<feature type="domain" description="DUF1722" evidence="1">
    <location>
        <begin position="221"/>
        <end position="337"/>
    </location>
</feature>
<dbReference type="AlphaFoldDB" id="A0A7V0T5E8"/>
<gene>
    <name evidence="2" type="ORF">ENN51_03140</name>
</gene>
<reference evidence="2" key="1">
    <citation type="journal article" date="2020" name="mSystems">
        <title>Genome- and Community-Level Interaction Insights into Carbon Utilization and Element Cycling Functions of Hydrothermarchaeota in Hydrothermal Sediment.</title>
        <authorList>
            <person name="Zhou Z."/>
            <person name="Liu Y."/>
            <person name="Xu W."/>
            <person name="Pan J."/>
            <person name="Luo Z.H."/>
            <person name="Li M."/>
        </authorList>
    </citation>
    <scope>NUCLEOTIDE SEQUENCE [LARGE SCALE GENOMIC DNA]</scope>
    <source>
        <strain evidence="2">SpSt-1182</strain>
    </source>
</reference>
<protein>
    <submittedName>
        <fullName evidence="2">DUF1722 domain-containing protein</fullName>
    </submittedName>
</protein>
<dbReference type="Proteomes" id="UP000885672">
    <property type="component" value="Unassembled WGS sequence"/>
</dbReference>